<evidence type="ECO:0000313" key="2">
    <source>
        <dbReference type="EMBL" id="CRG91716.1"/>
    </source>
</evidence>
<accession>A0A0U1M9X4</accession>
<dbReference type="AlphaFoldDB" id="A0A0U1M9X4"/>
<gene>
    <name evidence="2" type="ORF">PISL3812_08768</name>
</gene>
<protein>
    <recommendedName>
        <fullName evidence="1">Aminoglycoside phosphotransferase domain-containing protein</fullName>
    </recommendedName>
</protein>
<keyword evidence="3" id="KW-1185">Reference proteome</keyword>
<dbReference type="InterPro" id="IPR002575">
    <property type="entry name" value="Aminoglycoside_PTrfase"/>
</dbReference>
<proteinExistence type="predicted"/>
<dbReference type="PANTHER" id="PTHR21310:SF58">
    <property type="entry name" value="AMINOGLYCOSIDE PHOSPHOTRANSFERASE DOMAIN-CONTAINING PROTEIN"/>
    <property type="match status" value="1"/>
</dbReference>
<dbReference type="Gene3D" id="3.90.1200.10">
    <property type="match status" value="1"/>
</dbReference>
<dbReference type="SUPFAM" id="SSF56112">
    <property type="entry name" value="Protein kinase-like (PK-like)"/>
    <property type="match status" value="1"/>
</dbReference>
<feature type="domain" description="Aminoglycoside phosphotransferase" evidence="1">
    <location>
        <begin position="160"/>
        <end position="349"/>
    </location>
</feature>
<dbReference type="Pfam" id="PF01636">
    <property type="entry name" value="APH"/>
    <property type="match status" value="1"/>
</dbReference>
<name>A0A0U1M9X4_TALIS</name>
<organism evidence="2 3">
    <name type="scientific">Talaromyces islandicus</name>
    <name type="common">Penicillium islandicum</name>
    <dbReference type="NCBI Taxonomy" id="28573"/>
    <lineage>
        <taxon>Eukaryota</taxon>
        <taxon>Fungi</taxon>
        <taxon>Dikarya</taxon>
        <taxon>Ascomycota</taxon>
        <taxon>Pezizomycotina</taxon>
        <taxon>Eurotiomycetes</taxon>
        <taxon>Eurotiomycetidae</taxon>
        <taxon>Eurotiales</taxon>
        <taxon>Trichocomaceae</taxon>
        <taxon>Talaromyces</taxon>
        <taxon>Talaromyces sect. Islandici</taxon>
    </lineage>
</organism>
<dbReference type="STRING" id="28573.A0A0U1M9X4"/>
<sequence>MRSVENAVQETLELIHSVGLPHPSGPLLESFVTEAVSPVQAALYVSERLRAGECSSLLSDWTYIIECTKKLALDSLPRTSGSFTWQFTSRPQIQERKHFNPIGCFTNAFLATWLIFPKEFRMFCYNVLRRVGLHLYGPPNSVSTVQRLPFGLYLKYQGESDTFRNEFNALQMVHKYTSIPAPNPLDIVSQSGRTDTLSLSPDTYLLLTRLPGLPLSRCQYILSDRDCEQISNQMKDYLSQIRGIPKTVNKEMAICNTLGEACHDPRICGGQPVGPFTDEAAFSQTLRYSDDAARRGHKIVFTHADLNPRNILVDKVTLADGSCGWVVTGIVDWETSGYYPDYWDYTKSMFEGFRWTRRYNDMLHKLFMEFGDYSKEFDVEKRSWESGDGV</sequence>
<dbReference type="CDD" id="cd05120">
    <property type="entry name" value="APH_ChoK_like"/>
    <property type="match status" value="1"/>
</dbReference>
<dbReference type="Proteomes" id="UP000054383">
    <property type="component" value="Unassembled WGS sequence"/>
</dbReference>
<dbReference type="InterPro" id="IPR011009">
    <property type="entry name" value="Kinase-like_dom_sf"/>
</dbReference>
<dbReference type="OrthoDB" id="4225887at2759"/>
<evidence type="ECO:0000259" key="1">
    <source>
        <dbReference type="Pfam" id="PF01636"/>
    </source>
</evidence>
<dbReference type="EMBL" id="CVMT01000010">
    <property type="protein sequence ID" value="CRG91716.1"/>
    <property type="molecule type" value="Genomic_DNA"/>
</dbReference>
<reference evidence="2 3" key="1">
    <citation type="submission" date="2015-04" db="EMBL/GenBank/DDBJ databases">
        <authorList>
            <person name="Syromyatnikov M.Y."/>
            <person name="Popov V.N."/>
        </authorList>
    </citation>
    <scope>NUCLEOTIDE SEQUENCE [LARGE SCALE GENOMIC DNA]</scope>
    <source>
        <strain evidence="2">WF-38-12</strain>
    </source>
</reference>
<dbReference type="OMA" id="WEYSKAC"/>
<dbReference type="PANTHER" id="PTHR21310">
    <property type="entry name" value="AMINOGLYCOSIDE PHOSPHOTRANSFERASE-RELATED-RELATED"/>
    <property type="match status" value="1"/>
</dbReference>
<dbReference type="InterPro" id="IPR051678">
    <property type="entry name" value="AGP_Transferase"/>
</dbReference>
<evidence type="ECO:0000313" key="3">
    <source>
        <dbReference type="Proteomes" id="UP000054383"/>
    </source>
</evidence>